<accession>A0ABD0Z2X2</accession>
<dbReference type="InterPro" id="IPR005828">
    <property type="entry name" value="MFS_sugar_transport-like"/>
</dbReference>
<dbReference type="PROSITE" id="PS00217">
    <property type="entry name" value="SUGAR_TRANSPORT_2"/>
    <property type="match status" value="1"/>
</dbReference>
<dbReference type="InterPro" id="IPR036259">
    <property type="entry name" value="MFS_trans_sf"/>
</dbReference>
<evidence type="ECO:0000256" key="8">
    <source>
        <dbReference type="SAM" id="Phobius"/>
    </source>
</evidence>
<keyword evidence="3" id="KW-1003">Cell membrane</keyword>
<sequence>MLLSGEAILTVSAEEGSWISALLPVGALLGAPITGKIADTIGRKYTLLSQGILLLLSWILILTGESVYLLYVARLLAGISVGVSTSVSPMYISEIAEEDLKGSLCSYTQLMLVSGVLYGYAVGAFFSYRTMAILCELIPIVFLLSFVGAPESPVYSLWLGRRREAERSLARLRGGSDRILGELVSLEYKFVLKTGALCVSLMACQQFSGINVVIFYCTAIFTEAGGGLVAPGYASLMVGATQVLASYFSTVLLHHVGRKPLLIASSSLMGISLMILGAYFNQKSYAASMPWLYWVPLIVVNLYVAAFSLGLGAVPFVVLGEILPAETKGVVSGLSVAVNWATAFVVVKSFDSLNTALGSDWTYWIFGILCVIMTLFFKMCMVETRGKSLETIREELSSDYRSTGYVGI</sequence>
<dbReference type="InterPro" id="IPR020846">
    <property type="entry name" value="MFS_dom"/>
</dbReference>
<feature type="transmembrane region" description="Helical" evidence="8">
    <location>
        <begin position="292"/>
        <end position="318"/>
    </location>
</feature>
<keyword evidence="4" id="KW-0762">Sugar transport</keyword>
<dbReference type="InterPro" id="IPR003663">
    <property type="entry name" value="Sugar/inositol_transpt"/>
</dbReference>
<feature type="transmembrane region" description="Helical" evidence="8">
    <location>
        <begin position="330"/>
        <end position="349"/>
    </location>
</feature>
<dbReference type="EMBL" id="JBFDAA010000004">
    <property type="protein sequence ID" value="KAL1138037.1"/>
    <property type="molecule type" value="Genomic_DNA"/>
</dbReference>
<feature type="transmembrane region" description="Helical" evidence="8">
    <location>
        <begin position="361"/>
        <end position="380"/>
    </location>
</feature>
<dbReference type="FunFam" id="1.20.1250.20:FF:000218">
    <property type="entry name" value="facilitated trehalose transporter Tret1"/>
    <property type="match status" value="1"/>
</dbReference>
<evidence type="ECO:0000259" key="9">
    <source>
        <dbReference type="PROSITE" id="PS50850"/>
    </source>
</evidence>
<feature type="domain" description="Major facilitator superfamily (MFS) profile" evidence="9">
    <location>
        <begin position="1"/>
        <end position="385"/>
    </location>
</feature>
<dbReference type="SUPFAM" id="SSF103473">
    <property type="entry name" value="MFS general substrate transporter"/>
    <property type="match status" value="1"/>
</dbReference>
<evidence type="ECO:0000256" key="7">
    <source>
        <dbReference type="ARBA" id="ARBA00023136"/>
    </source>
</evidence>
<keyword evidence="11" id="KW-1185">Reference proteome</keyword>
<dbReference type="PANTHER" id="PTHR48021">
    <property type="match status" value="1"/>
</dbReference>
<feature type="transmembrane region" description="Helical" evidence="8">
    <location>
        <begin position="261"/>
        <end position="280"/>
    </location>
</feature>
<name>A0ABD0Z2X2_9HEMI</name>
<comment type="subcellular location">
    <subcellularLocation>
        <location evidence="1">Cell membrane</location>
        <topology evidence="1">Multi-pass membrane protein</topology>
    </subcellularLocation>
</comment>
<evidence type="ECO:0000256" key="6">
    <source>
        <dbReference type="ARBA" id="ARBA00022989"/>
    </source>
</evidence>
<dbReference type="InterPro" id="IPR005829">
    <property type="entry name" value="Sugar_transporter_CS"/>
</dbReference>
<evidence type="ECO:0000256" key="5">
    <source>
        <dbReference type="ARBA" id="ARBA00022692"/>
    </source>
</evidence>
<evidence type="ECO:0000313" key="10">
    <source>
        <dbReference type="EMBL" id="KAL1138037.1"/>
    </source>
</evidence>
<feature type="transmembrane region" description="Helical" evidence="8">
    <location>
        <begin position="233"/>
        <end position="254"/>
    </location>
</feature>
<feature type="transmembrane region" description="Helical" evidence="8">
    <location>
        <begin position="104"/>
        <end position="126"/>
    </location>
</feature>
<keyword evidence="2" id="KW-0813">Transport</keyword>
<feature type="transmembrane region" description="Helical" evidence="8">
    <location>
        <begin position="196"/>
        <end position="221"/>
    </location>
</feature>
<keyword evidence="7 8" id="KW-0472">Membrane</keyword>
<evidence type="ECO:0000256" key="3">
    <source>
        <dbReference type="ARBA" id="ARBA00022475"/>
    </source>
</evidence>
<feature type="transmembrane region" description="Helical" evidence="8">
    <location>
        <begin position="45"/>
        <end position="62"/>
    </location>
</feature>
<organism evidence="10 11">
    <name type="scientific">Ranatra chinensis</name>
    <dbReference type="NCBI Taxonomy" id="642074"/>
    <lineage>
        <taxon>Eukaryota</taxon>
        <taxon>Metazoa</taxon>
        <taxon>Ecdysozoa</taxon>
        <taxon>Arthropoda</taxon>
        <taxon>Hexapoda</taxon>
        <taxon>Insecta</taxon>
        <taxon>Pterygota</taxon>
        <taxon>Neoptera</taxon>
        <taxon>Paraneoptera</taxon>
        <taxon>Hemiptera</taxon>
        <taxon>Heteroptera</taxon>
        <taxon>Panheteroptera</taxon>
        <taxon>Nepomorpha</taxon>
        <taxon>Nepidae</taxon>
        <taxon>Ranatrinae</taxon>
        <taxon>Ranatra</taxon>
    </lineage>
</organism>
<proteinExistence type="predicted"/>
<keyword evidence="6 8" id="KW-1133">Transmembrane helix</keyword>
<evidence type="ECO:0000256" key="2">
    <source>
        <dbReference type="ARBA" id="ARBA00022448"/>
    </source>
</evidence>
<dbReference type="AlphaFoldDB" id="A0ABD0Z2X2"/>
<evidence type="ECO:0000313" key="11">
    <source>
        <dbReference type="Proteomes" id="UP001558652"/>
    </source>
</evidence>
<dbReference type="Proteomes" id="UP001558652">
    <property type="component" value="Unassembled WGS sequence"/>
</dbReference>
<dbReference type="Gene3D" id="1.20.1250.20">
    <property type="entry name" value="MFS general substrate transporter like domains"/>
    <property type="match status" value="2"/>
</dbReference>
<dbReference type="InterPro" id="IPR050549">
    <property type="entry name" value="MFS_Trehalose_Transporter"/>
</dbReference>
<protein>
    <recommendedName>
        <fullName evidence="9">Major facilitator superfamily (MFS) profile domain-containing protein</fullName>
    </recommendedName>
</protein>
<dbReference type="PRINTS" id="PR00171">
    <property type="entry name" value="SUGRTRNSPORT"/>
</dbReference>
<reference evidence="10 11" key="1">
    <citation type="submission" date="2024-07" db="EMBL/GenBank/DDBJ databases">
        <title>Chromosome-level genome assembly of the water stick insect Ranatra chinensis (Heteroptera: Nepidae).</title>
        <authorList>
            <person name="Liu X."/>
        </authorList>
    </citation>
    <scope>NUCLEOTIDE SEQUENCE [LARGE SCALE GENOMIC DNA]</scope>
    <source>
        <strain evidence="10">Cailab_2021Rc</strain>
        <tissue evidence="10">Muscle</tissue>
    </source>
</reference>
<evidence type="ECO:0000256" key="4">
    <source>
        <dbReference type="ARBA" id="ARBA00022597"/>
    </source>
</evidence>
<dbReference type="Pfam" id="PF00083">
    <property type="entry name" value="Sugar_tr"/>
    <property type="match status" value="1"/>
</dbReference>
<feature type="transmembrane region" description="Helical" evidence="8">
    <location>
        <begin position="138"/>
        <end position="158"/>
    </location>
</feature>
<dbReference type="PANTHER" id="PTHR48021:SF1">
    <property type="entry name" value="GH07001P-RELATED"/>
    <property type="match status" value="1"/>
</dbReference>
<dbReference type="GO" id="GO:0005886">
    <property type="term" value="C:plasma membrane"/>
    <property type="evidence" value="ECO:0007669"/>
    <property type="project" value="UniProtKB-SubCell"/>
</dbReference>
<evidence type="ECO:0000256" key="1">
    <source>
        <dbReference type="ARBA" id="ARBA00004651"/>
    </source>
</evidence>
<dbReference type="PROSITE" id="PS50850">
    <property type="entry name" value="MFS"/>
    <property type="match status" value="1"/>
</dbReference>
<comment type="caution">
    <text evidence="10">The sequence shown here is derived from an EMBL/GenBank/DDBJ whole genome shotgun (WGS) entry which is preliminary data.</text>
</comment>
<keyword evidence="5 8" id="KW-0812">Transmembrane</keyword>
<gene>
    <name evidence="10" type="ORF">AAG570_009732</name>
</gene>